<feature type="region of interest" description="Disordered" evidence="1">
    <location>
        <begin position="1"/>
        <end position="26"/>
    </location>
</feature>
<evidence type="ECO:0000313" key="3">
    <source>
        <dbReference type="Proteomes" id="UP001362999"/>
    </source>
</evidence>
<feature type="region of interest" description="Disordered" evidence="1">
    <location>
        <begin position="43"/>
        <end position="112"/>
    </location>
</feature>
<accession>A0AAV9ZE61</accession>
<proteinExistence type="predicted"/>
<feature type="compositionally biased region" description="Low complexity" evidence="1">
    <location>
        <begin position="47"/>
        <end position="77"/>
    </location>
</feature>
<feature type="compositionally biased region" description="Polar residues" evidence="1">
    <location>
        <begin position="17"/>
        <end position="26"/>
    </location>
</feature>
<sequence>MSSASSSTATLVTVSSRTPLNGSTTVKSKDFQAAFASLQSTYGFPGSAPSPVPKKFSSSPSASAKPSASAPVNAPSAQNKAKRDYRSAFGGLQSTFGFGGAAPCPVPKSTPK</sequence>
<feature type="compositionally biased region" description="Low complexity" evidence="1">
    <location>
        <begin position="1"/>
        <end position="16"/>
    </location>
</feature>
<gene>
    <name evidence="2" type="ORF">R3P38DRAFT_3119752</name>
</gene>
<protein>
    <submittedName>
        <fullName evidence="2">Uncharacterized protein</fullName>
    </submittedName>
</protein>
<dbReference type="EMBL" id="JAWWNJ010000161">
    <property type="protein sequence ID" value="KAK6978142.1"/>
    <property type="molecule type" value="Genomic_DNA"/>
</dbReference>
<evidence type="ECO:0000256" key="1">
    <source>
        <dbReference type="SAM" id="MobiDB-lite"/>
    </source>
</evidence>
<comment type="caution">
    <text evidence="2">The sequence shown here is derived from an EMBL/GenBank/DDBJ whole genome shotgun (WGS) entry which is preliminary data.</text>
</comment>
<reference evidence="2 3" key="1">
    <citation type="journal article" date="2024" name="J Genomics">
        <title>Draft genome sequencing and assembly of Favolaschia claudopus CIRM-BRFM 2984 isolated from oak limbs.</title>
        <authorList>
            <person name="Navarro D."/>
            <person name="Drula E."/>
            <person name="Chaduli D."/>
            <person name="Cazenave R."/>
            <person name="Ahrendt S."/>
            <person name="Wang J."/>
            <person name="Lipzen A."/>
            <person name="Daum C."/>
            <person name="Barry K."/>
            <person name="Grigoriev I.V."/>
            <person name="Favel A."/>
            <person name="Rosso M.N."/>
            <person name="Martin F."/>
        </authorList>
    </citation>
    <scope>NUCLEOTIDE SEQUENCE [LARGE SCALE GENOMIC DNA]</scope>
    <source>
        <strain evidence="2 3">CIRM-BRFM 2984</strain>
    </source>
</reference>
<dbReference type="AlphaFoldDB" id="A0AAV9ZE61"/>
<evidence type="ECO:0000313" key="2">
    <source>
        <dbReference type="EMBL" id="KAK6978142.1"/>
    </source>
</evidence>
<organism evidence="2 3">
    <name type="scientific">Favolaschia claudopus</name>
    <dbReference type="NCBI Taxonomy" id="2862362"/>
    <lineage>
        <taxon>Eukaryota</taxon>
        <taxon>Fungi</taxon>
        <taxon>Dikarya</taxon>
        <taxon>Basidiomycota</taxon>
        <taxon>Agaricomycotina</taxon>
        <taxon>Agaricomycetes</taxon>
        <taxon>Agaricomycetidae</taxon>
        <taxon>Agaricales</taxon>
        <taxon>Marasmiineae</taxon>
        <taxon>Mycenaceae</taxon>
        <taxon>Favolaschia</taxon>
    </lineage>
</organism>
<keyword evidence="3" id="KW-1185">Reference proteome</keyword>
<dbReference type="Proteomes" id="UP001362999">
    <property type="component" value="Unassembled WGS sequence"/>
</dbReference>
<name>A0AAV9ZE61_9AGAR</name>